<accession>A0AAV4CP51</accession>
<dbReference type="EMBL" id="BLXT01006818">
    <property type="protein sequence ID" value="GFO33620.1"/>
    <property type="molecule type" value="Genomic_DNA"/>
</dbReference>
<dbReference type="InterPro" id="IPR052560">
    <property type="entry name" value="RdDP_mobile_element"/>
</dbReference>
<organism evidence="1 2">
    <name type="scientific">Plakobranchus ocellatus</name>
    <dbReference type="NCBI Taxonomy" id="259542"/>
    <lineage>
        <taxon>Eukaryota</taxon>
        <taxon>Metazoa</taxon>
        <taxon>Spiralia</taxon>
        <taxon>Lophotrochozoa</taxon>
        <taxon>Mollusca</taxon>
        <taxon>Gastropoda</taxon>
        <taxon>Heterobranchia</taxon>
        <taxon>Euthyneura</taxon>
        <taxon>Panpulmonata</taxon>
        <taxon>Sacoglossa</taxon>
        <taxon>Placobranchoidea</taxon>
        <taxon>Plakobranchidae</taxon>
        <taxon>Plakobranchus</taxon>
    </lineage>
</organism>
<keyword evidence="1" id="KW-0808">Transferase</keyword>
<keyword evidence="1" id="KW-0548">Nucleotidyltransferase</keyword>
<proteinExistence type="predicted"/>
<name>A0AAV4CP51_9GAST</name>
<keyword evidence="2" id="KW-1185">Reference proteome</keyword>
<dbReference type="GO" id="GO:0003964">
    <property type="term" value="F:RNA-directed DNA polymerase activity"/>
    <property type="evidence" value="ECO:0007669"/>
    <property type="project" value="UniProtKB-KW"/>
</dbReference>
<sequence length="166" mass="18695">MAQSFPHCTLHPYPNQGDLVQYLASADGLPQGSALSCTLFLIFMNIVLWQQDTDVEKATEAINQDLASLKRWKMQINTGMTAYTTFSLSKPVLKEDLGIRFGNDSLKRDDLPRYLGVSLDRRLCLRRHIEGVANSVQERTTILQKLVGTTWSAKPQSLSTIYISFI</sequence>
<dbReference type="AlphaFoldDB" id="A0AAV4CP51"/>
<dbReference type="PANTHER" id="PTHR36688">
    <property type="entry name" value="ENDO/EXONUCLEASE/PHOSPHATASE DOMAIN-CONTAINING PROTEIN"/>
    <property type="match status" value="1"/>
</dbReference>
<gene>
    <name evidence="1" type="ORF">PoB_006012500</name>
</gene>
<evidence type="ECO:0000313" key="1">
    <source>
        <dbReference type="EMBL" id="GFO33620.1"/>
    </source>
</evidence>
<protein>
    <submittedName>
        <fullName evidence="1">RNA-directed DNA polymerase from mobile element jockey</fullName>
    </submittedName>
</protein>
<comment type="caution">
    <text evidence="1">The sequence shown here is derived from an EMBL/GenBank/DDBJ whole genome shotgun (WGS) entry which is preliminary data.</text>
</comment>
<evidence type="ECO:0000313" key="2">
    <source>
        <dbReference type="Proteomes" id="UP000735302"/>
    </source>
</evidence>
<reference evidence="1 2" key="1">
    <citation type="journal article" date="2021" name="Elife">
        <title>Chloroplast acquisition without the gene transfer in kleptoplastic sea slugs, Plakobranchus ocellatus.</title>
        <authorList>
            <person name="Maeda T."/>
            <person name="Takahashi S."/>
            <person name="Yoshida T."/>
            <person name="Shimamura S."/>
            <person name="Takaki Y."/>
            <person name="Nagai Y."/>
            <person name="Toyoda A."/>
            <person name="Suzuki Y."/>
            <person name="Arimoto A."/>
            <person name="Ishii H."/>
            <person name="Satoh N."/>
            <person name="Nishiyama T."/>
            <person name="Hasebe M."/>
            <person name="Maruyama T."/>
            <person name="Minagawa J."/>
            <person name="Obokata J."/>
            <person name="Shigenobu S."/>
        </authorList>
    </citation>
    <scope>NUCLEOTIDE SEQUENCE [LARGE SCALE GENOMIC DNA]</scope>
</reference>
<keyword evidence="1" id="KW-0695">RNA-directed DNA polymerase</keyword>
<dbReference type="PANTHER" id="PTHR36688:SF1">
    <property type="entry name" value="ENDONUCLEASE_EXONUCLEASE_PHOSPHATASE DOMAIN-CONTAINING PROTEIN"/>
    <property type="match status" value="1"/>
</dbReference>
<dbReference type="Proteomes" id="UP000735302">
    <property type="component" value="Unassembled WGS sequence"/>
</dbReference>